<comment type="caution">
    <text evidence="1">The sequence shown here is derived from an EMBL/GenBank/DDBJ whole genome shotgun (WGS) entry which is preliminary data.</text>
</comment>
<gene>
    <name evidence="1" type="ORF">HG263_21700</name>
</gene>
<keyword evidence="2" id="KW-1185">Reference proteome</keyword>
<dbReference type="AlphaFoldDB" id="A0A849VH81"/>
<sequence>MGRNWEWSKNQGRIKRLKAEVAARQSGQPFDASNVPLHSYDGTMQSKFAHGWHSVTETDIRRKLSNDNTYTDVRHRLAELFGERDE</sequence>
<dbReference type="EMBL" id="JABBPG010000016">
    <property type="protein sequence ID" value="NOU53119.1"/>
    <property type="molecule type" value="Genomic_DNA"/>
</dbReference>
<proteinExistence type="predicted"/>
<evidence type="ECO:0000313" key="1">
    <source>
        <dbReference type="EMBL" id="NOU53119.1"/>
    </source>
</evidence>
<accession>A0A849VH81</accession>
<dbReference type="Proteomes" id="UP000586305">
    <property type="component" value="Unassembled WGS sequence"/>
</dbReference>
<reference evidence="1 2" key="1">
    <citation type="submission" date="2020-04" db="EMBL/GenBank/DDBJ databases">
        <title>Pseudoalteromonas caenipelagi sp. nov., isolated from a tidal flat.</title>
        <authorList>
            <person name="Park S."/>
            <person name="Yoon J.-H."/>
        </authorList>
    </citation>
    <scope>NUCLEOTIDE SEQUENCE [LARGE SCALE GENOMIC DNA]</scope>
    <source>
        <strain evidence="1 2">JBTF-M23</strain>
    </source>
</reference>
<name>A0A849VH81_9GAMM</name>
<evidence type="ECO:0000313" key="2">
    <source>
        <dbReference type="Proteomes" id="UP000586305"/>
    </source>
</evidence>
<organism evidence="1 2">
    <name type="scientific">Pseudoalteromonas caenipelagi</name>
    <dbReference type="NCBI Taxonomy" id="2726988"/>
    <lineage>
        <taxon>Bacteria</taxon>
        <taxon>Pseudomonadati</taxon>
        <taxon>Pseudomonadota</taxon>
        <taxon>Gammaproteobacteria</taxon>
        <taxon>Alteromonadales</taxon>
        <taxon>Pseudoalteromonadaceae</taxon>
        <taxon>Pseudoalteromonas</taxon>
    </lineage>
</organism>
<protein>
    <submittedName>
        <fullName evidence="1">Uncharacterized protein</fullName>
    </submittedName>
</protein>
<dbReference type="RefSeq" id="WP_171628154.1">
    <property type="nucleotide sequence ID" value="NZ_JABBPG010000016.1"/>
</dbReference>